<name>A0A1D1VZI1_RAMVA</name>
<dbReference type="Proteomes" id="UP000186922">
    <property type="component" value="Unassembled WGS sequence"/>
</dbReference>
<evidence type="ECO:0000313" key="2">
    <source>
        <dbReference type="EMBL" id="GAV06366.1"/>
    </source>
</evidence>
<proteinExistence type="predicted"/>
<reference evidence="2 3" key="1">
    <citation type="journal article" date="2016" name="Nat. Commun.">
        <title>Extremotolerant tardigrade genome and improved radiotolerance of human cultured cells by tardigrade-unique protein.</title>
        <authorList>
            <person name="Hashimoto T."/>
            <person name="Horikawa D.D."/>
            <person name="Saito Y."/>
            <person name="Kuwahara H."/>
            <person name="Kozuka-Hata H."/>
            <person name="Shin-I T."/>
            <person name="Minakuchi Y."/>
            <person name="Ohishi K."/>
            <person name="Motoyama A."/>
            <person name="Aizu T."/>
            <person name="Enomoto A."/>
            <person name="Kondo K."/>
            <person name="Tanaka S."/>
            <person name="Hara Y."/>
            <person name="Koshikawa S."/>
            <person name="Sagara H."/>
            <person name="Miura T."/>
            <person name="Yokobori S."/>
            <person name="Miyagawa K."/>
            <person name="Suzuki Y."/>
            <person name="Kubo T."/>
            <person name="Oyama M."/>
            <person name="Kohara Y."/>
            <person name="Fujiyama A."/>
            <person name="Arakawa K."/>
            <person name="Katayama T."/>
            <person name="Toyoda A."/>
            <person name="Kunieda T."/>
        </authorList>
    </citation>
    <scope>NUCLEOTIDE SEQUENCE [LARGE SCALE GENOMIC DNA]</scope>
    <source>
        <strain evidence="2 3">YOKOZUNA-1</strain>
    </source>
</reference>
<sequence length="226" mass="25566">MIRFFCSITFAVMVASAVGAPLRTSVIGFYRIEVELGELENSQGYQANGQFCDEVTQCDPVIYAYIDVEKPLSPWPAKNPTDMNMLTWMRNSNSYGINSTTVKDICGGGLGNINARIEVQDEDFLGKYDLIEQFECKFYPTIADRLGGQENDIDRTAARFKEWTPFSECTAKHQPEKLRLFYRWRVYAIDISECGQEPKPVSTVKIVQVESSAVQSLQGDREVQVL</sequence>
<comment type="caution">
    <text evidence="2">The sequence shown here is derived from an EMBL/GenBank/DDBJ whole genome shotgun (WGS) entry which is preliminary data.</text>
</comment>
<evidence type="ECO:0000313" key="3">
    <source>
        <dbReference type="Proteomes" id="UP000186922"/>
    </source>
</evidence>
<accession>A0A1D1VZI1</accession>
<feature type="chain" id="PRO_5008899015" evidence="1">
    <location>
        <begin position="20"/>
        <end position="226"/>
    </location>
</feature>
<keyword evidence="3" id="KW-1185">Reference proteome</keyword>
<gene>
    <name evidence="2" type="primary">RvY_16375-1</name>
    <name evidence="2" type="synonym">RvY_16375.1</name>
    <name evidence="2" type="ORF">RvY_16375</name>
</gene>
<feature type="signal peptide" evidence="1">
    <location>
        <begin position="1"/>
        <end position="19"/>
    </location>
</feature>
<evidence type="ECO:0000256" key="1">
    <source>
        <dbReference type="SAM" id="SignalP"/>
    </source>
</evidence>
<keyword evidence="1" id="KW-0732">Signal</keyword>
<protein>
    <submittedName>
        <fullName evidence="2">Uncharacterized protein</fullName>
    </submittedName>
</protein>
<dbReference type="EMBL" id="BDGG01000013">
    <property type="protein sequence ID" value="GAV06366.1"/>
    <property type="molecule type" value="Genomic_DNA"/>
</dbReference>
<dbReference type="AlphaFoldDB" id="A0A1D1VZI1"/>
<dbReference type="OrthoDB" id="10351703at2759"/>
<organism evidence="2 3">
    <name type="scientific">Ramazzottius varieornatus</name>
    <name type="common">Water bear</name>
    <name type="synonym">Tardigrade</name>
    <dbReference type="NCBI Taxonomy" id="947166"/>
    <lineage>
        <taxon>Eukaryota</taxon>
        <taxon>Metazoa</taxon>
        <taxon>Ecdysozoa</taxon>
        <taxon>Tardigrada</taxon>
        <taxon>Eutardigrada</taxon>
        <taxon>Parachela</taxon>
        <taxon>Hypsibioidea</taxon>
        <taxon>Ramazzottiidae</taxon>
        <taxon>Ramazzottius</taxon>
    </lineage>
</organism>